<organism evidence="3 4">
    <name type="scientific">candidate division WOR-1 bacterium RIFCSPLOWO2_02_FULL_46_20</name>
    <dbReference type="NCBI Taxonomy" id="1802567"/>
    <lineage>
        <taxon>Bacteria</taxon>
        <taxon>Bacillati</taxon>
        <taxon>Saganbacteria</taxon>
    </lineage>
</organism>
<dbReference type="PANTHER" id="PTHR35333:SF3">
    <property type="entry name" value="BETA-LACTAMASE-TYPE TRANSPEPTIDASE FOLD CONTAINING PROTEIN"/>
    <property type="match status" value="1"/>
</dbReference>
<gene>
    <name evidence="3" type="ORF">A3H38_05795</name>
</gene>
<dbReference type="InterPro" id="IPR012338">
    <property type="entry name" value="Beta-lactam/transpept-like"/>
</dbReference>
<dbReference type="GO" id="GO:0030655">
    <property type="term" value="P:beta-lactam antibiotic catabolic process"/>
    <property type="evidence" value="ECO:0007669"/>
    <property type="project" value="InterPro"/>
</dbReference>
<dbReference type="Pfam" id="PF13354">
    <property type="entry name" value="Beta-lactamase2"/>
    <property type="match status" value="1"/>
</dbReference>
<dbReference type="PANTHER" id="PTHR35333">
    <property type="entry name" value="BETA-LACTAMASE"/>
    <property type="match status" value="1"/>
</dbReference>
<dbReference type="AlphaFoldDB" id="A0A1F4RBG8"/>
<evidence type="ECO:0000313" key="3">
    <source>
        <dbReference type="EMBL" id="OGC05476.1"/>
    </source>
</evidence>
<evidence type="ECO:0000259" key="2">
    <source>
        <dbReference type="Pfam" id="PF13354"/>
    </source>
</evidence>
<dbReference type="SUPFAM" id="SSF56601">
    <property type="entry name" value="beta-lactamase/transpeptidase-like"/>
    <property type="match status" value="1"/>
</dbReference>
<protein>
    <recommendedName>
        <fullName evidence="2">Beta-lactamase class A catalytic domain-containing protein</fullName>
    </recommendedName>
</protein>
<evidence type="ECO:0000256" key="1">
    <source>
        <dbReference type="SAM" id="SignalP"/>
    </source>
</evidence>
<evidence type="ECO:0000313" key="4">
    <source>
        <dbReference type="Proteomes" id="UP000176938"/>
    </source>
</evidence>
<accession>A0A1F4RBG8</accession>
<dbReference type="InterPro" id="IPR045155">
    <property type="entry name" value="Beta-lactam_cat"/>
</dbReference>
<proteinExistence type="predicted"/>
<feature type="chain" id="PRO_5009514200" description="Beta-lactamase class A catalytic domain-containing protein" evidence="1">
    <location>
        <begin position="22"/>
        <end position="289"/>
    </location>
</feature>
<dbReference type="InterPro" id="IPR000871">
    <property type="entry name" value="Beta-lactam_class-A"/>
</dbReference>
<feature type="signal peptide" evidence="1">
    <location>
        <begin position="1"/>
        <end position="21"/>
    </location>
</feature>
<feature type="domain" description="Beta-lactamase class A catalytic" evidence="2">
    <location>
        <begin position="48"/>
        <end position="260"/>
    </location>
</feature>
<reference evidence="3 4" key="1">
    <citation type="journal article" date="2016" name="Nat. Commun.">
        <title>Thousands of microbial genomes shed light on interconnected biogeochemical processes in an aquifer system.</title>
        <authorList>
            <person name="Anantharaman K."/>
            <person name="Brown C.T."/>
            <person name="Hug L.A."/>
            <person name="Sharon I."/>
            <person name="Castelle C.J."/>
            <person name="Probst A.J."/>
            <person name="Thomas B.C."/>
            <person name="Singh A."/>
            <person name="Wilkins M.J."/>
            <person name="Karaoz U."/>
            <person name="Brodie E.L."/>
            <person name="Williams K.H."/>
            <person name="Hubbard S.S."/>
            <person name="Banfield J.F."/>
        </authorList>
    </citation>
    <scope>NUCLEOTIDE SEQUENCE [LARGE SCALE GENOMIC DNA]</scope>
</reference>
<dbReference type="Proteomes" id="UP000176938">
    <property type="component" value="Unassembled WGS sequence"/>
</dbReference>
<dbReference type="EMBL" id="METP01000040">
    <property type="protein sequence ID" value="OGC05476.1"/>
    <property type="molecule type" value="Genomic_DNA"/>
</dbReference>
<keyword evidence="1" id="KW-0732">Signal</keyword>
<sequence>MFKVIIAIILLVCSLANSSQAEFTQAKFTKLRQKLDALVLPYGVKVGLCFIDLQNGKELQINGKNKFPAASVAKLPVMATGFHLAESGKLDLGQKVKFKEKDKLAGSGVLRWMKAGNAYTIKNLIRLTIVLSDNTATRMAVRQIGLEEINNYLKKCGLNDTVIVDDTMLNDPALTQNYNTTTPYDMARLVALIKNSAYFSAASKKQMLAYMKFQRYRWGLWKGVPKGIKIANKTGNLDRVLNDVGIVYAPSGNYALAIFTHGFQKNKTARKVINEISKVVYTVFESANK</sequence>
<dbReference type="Gene3D" id="3.40.710.10">
    <property type="entry name" value="DD-peptidase/beta-lactamase superfamily"/>
    <property type="match status" value="1"/>
</dbReference>
<name>A0A1F4RBG8_UNCSA</name>
<dbReference type="GO" id="GO:0008800">
    <property type="term" value="F:beta-lactamase activity"/>
    <property type="evidence" value="ECO:0007669"/>
    <property type="project" value="InterPro"/>
</dbReference>
<dbReference type="GO" id="GO:0046677">
    <property type="term" value="P:response to antibiotic"/>
    <property type="evidence" value="ECO:0007669"/>
    <property type="project" value="InterPro"/>
</dbReference>
<comment type="caution">
    <text evidence="3">The sequence shown here is derived from an EMBL/GenBank/DDBJ whole genome shotgun (WGS) entry which is preliminary data.</text>
</comment>